<gene>
    <name evidence="4" type="ORF">JMJ35_010558</name>
</gene>
<reference evidence="4" key="1">
    <citation type="submission" date="2023-03" db="EMBL/GenBank/DDBJ databases">
        <title>Complete genome of Cladonia borealis.</title>
        <authorList>
            <person name="Park H."/>
        </authorList>
    </citation>
    <scope>NUCLEOTIDE SEQUENCE</scope>
    <source>
        <strain evidence="4">ANT050790</strain>
    </source>
</reference>
<dbReference type="InterPro" id="IPR036291">
    <property type="entry name" value="NAD(P)-bd_dom_sf"/>
</dbReference>
<protein>
    <recommendedName>
        <fullName evidence="3">NAD-dependent epimerase/dehydratase domain-containing protein</fullName>
    </recommendedName>
</protein>
<name>A0AA39QQ65_9LECA</name>
<dbReference type="InterPro" id="IPR001509">
    <property type="entry name" value="Epimerase_deHydtase"/>
</dbReference>
<dbReference type="GO" id="GO:0016616">
    <property type="term" value="F:oxidoreductase activity, acting on the CH-OH group of donors, NAD or NADP as acceptor"/>
    <property type="evidence" value="ECO:0007669"/>
    <property type="project" value="TreeGrafter"/>
</dbReference>
<feature type="domain" description="NAD-dependent epimerase/dehydratase" evidence="3">
    <location>
        <begin position="18"/>
        <end position="139"/>
    </location>
</feature>
<dbReference type="SUPFAM" id="SSF51735">
    <property type="entry name" value="NAD(P)-binding Rossmann-fold domains"/>
    <property type="match status" value="1"/>
</dbReference>
<dbReference type="Proteomes" id="UP001166286">
    <property type="component" value="Unassembled WGS sequence"/>
</dbReference>
<evidence type="ECO:0000256" key="1">
    <source>
        <dbReference type="ARBA" id="ARBA00023002"/>
    </source>
</evidence>
<organism evidence="4 5">
    <name type="scientific">Cladonia borealis</name>
    <dbReference type="NCBI Taxonomy" id="184061"/>
    <lineage>
        <taxon>Eukaryota</taxon>
        <taxon>Fungi</taxon>
        <taxon>Dikarya</taxon>
        <taxon>Ascomycota</taxon>
        <taxon>Pezizomycotina</taxon>
        <taxon>Lecanoromycetes</taxon>
        <taxon>OSLEUM clade</taxon>
        <taxon>Lecanoromycetidae</taxon>
        <taxon>Lecanorales</taxon>
        <taxon>Lecanorineae</taxon>
        <taxon>Cladoniaceae</taxon>
        <taxon>Cladonia</taxon>
    </lineage>
</organism>
<evidence type="ECO:0000313" key="5">
    <source>
        <dbReference type="Proteomes" id="UP001166286"/>
    </source>
</evidence>
<dbReference type="PANTHER" id="PTHR10366:SF562">
    <property type="entry name" value="ALDEHYDE REDUCTASE II (AFU_ORTHOLOGUE AFUA_1G11360)"/>
    <property type="match status" value="1"/>
</dbReference>
<dbReference type="AlphaFoldDB" id="A0AA39QQ65"/>
<comment type="similarity">
    <text evidence="2">Belongs to the NAD(P)-dependent epimerase/dehydratase family. Dihydroflavonol-4-reductase subfamily.</text>
</comment>
<dbReference type="EMBL" id="JAFEKC020000025">
    <property type="protein sequence ID" value="KAK0507100.1"/>
    <property type="molecule type" value="Genomic_DNA"/>
</dbReference>
<sequence>MLPNLKGRPPVIPPRSIILVTGVNGYIASHVADHLIQAGYIVRGTTRNIAKTAWVKDMFDAKYGGGKFEVVVVEDMAEHRALDKACKGVVGVAHVASIVTFDPDPNEVLPGAVRGALNAVFAASRMPSIKRVVCTSSSTAILLPKPNVELNVSTEDWNIEARLGSVRRKQDGGRMDDVGIHEDGKTWLRPQHRIAKFEFWSDLLGPSTSITGGLVRNAYYGDIAALKNMPPQWMVDVKDTARLHVAALIDPEVENERILAFAYPYNCNDILKCLRKLYPDKKFPNNIENDSRDLSKVDNRRREELLKKFGRPGWTGLEESIQENTAWLG</sequence>
<accession>A0AA39QQ65</accession>
<comment type="caution">
    <text evidence="4">The sequence shown here is derived from an EMBL/GenBank/DDBJ whole genome shotgun (WGS) entry which is preliminary data.</text>
</comment>
<dbReference type="Gene3D" id="3.40.50.720">
    <property type="entry name" value="NAD(P)-binding Rossmann-like Domain"/>
    <property type="match status" value="2"/>
</dbReference>
<dbReference type="Pfam" id="PF01370">
    <property type="entry name" value="Epimerase"/>
    <property type="match status" value="1"/>
</dbReference>
<evidence type="ECO:0000256" key="2">
    <source>
        <dbReference type="ARBA" id="ARBA00023445"/>
    </source>
</evidence>
<evidence type="ECO:0000259" key="3">
    <source>
        <dbReference type="Pfam" id="PF01370"/>
    </source>
</evidence>
<proteinExistence type="inferred from homology"/>
<dbReference type="InterPro" id="IPR050425">
    <property type="entry name" value="NAD(P)_dehydrat-like"/>
</dbReference>
<evidence type="ECO:0000313" key="4">
    <source>
        <dbReference type="EMBL" id="KAK0507100.1"/>
    </source>
</evidence>
<dbReference type="PANTHER" id="PTHR10366">
    <property type="entry name" value="NAD DEPENDENT EPIMERASE/DEHYDRATASE"/>
    <property type="match status" value="1"/>
</dbReference>
<keyword evidence="5" id="KW-1185">Reference proteome</keyword>
<keyword evidence="1" id="KW-0560">Oxidoreductase</keyword>